<dbReference type="Gene3D" id="3.40.50.1110">
    <property type="entry name" value="SGNH hydrolase"/>
    <property type="match status" value="1"/>
</dbReference>
<gene>
    <name evidence="1" type="ORF">PVAP13_4NG137200</name>
</gene>
<accession>A0A8T0SXT3</accession>
<keyword evidence="2" id="KW-1185">Reference proteome</keyword>
<organism evidence="1 2">
    <name type="scientific">Panicum virgatum</name>
    <name type="common">Blackwell switchgrass</name>
    <dbReference type="NCBI Taxonomy" id="38727"/>
    <lineage>
        <taxon>Eukaryota</taxon>
        <taxon>Viridiplantae</taxon>
        <taxon>Streptophyta</taxon>
        <taxon>Embryophyta</taxon>
        <taxon>Tracheophyta</taxon>
        <taxon>Spermatophyta</taxon>
        <taxon>Magnoliopsida</taxon>
        <taxon>Liliopsida</taxon>
        <taxon>Poales</taxon>
        <taxon>Poaceae</taxon>
        <taxon>PACMAD clade</taxon>
        <taxon>Panicoideae</taxon>
        <taxon>Panicodae</taxon>
        <taxon>Paniceae</taxon>
        <taxon>Panicinae</taxon>
        <taxon>Panicum</taxon>
        <taxon>Panicum sect. Hiantes</taxon>
    </lineage>
</organism>
<name>A0A8T0SXT3_PANVG</name>
<sequence length="95" mass="10740">MELLNNSLDEVRKKLQDASIVYVDKHAVTLELFRHPDTHGLKYGTKACCGYGGGAYNFDQNVYCSNKQGNEWPNCNCGSLRRSTELRELGRNSCH</sequence>
<evidence type="ECO:0000313" key="2">
    <source>
        <dbReference type="Proteomes" id="UP000823388"/>
    </source>
</evidence>
<dbReference type="AlphaFoldDB" id="A0A8T0SXT3"/>
<dbReference type="EMBL" id="CM029044">
    <property type="protein sequence ID" value="KAG2604352.1"/>
    <property type="molecule type" value="Genomic_DNA"/>
</dbReference>
<protein>
    <submittedName>
        <fullName evidence="1">Uncharacterized protein</fullName>
    </submittedName>
</protein>
<dbReference type="InterPro" id="IPR036514">
    <property type="entry name" value="SGNH_hydro_sf"/>
</dbReference>
<comment type="caution">
    <text evidence="1">The sequence shown here is derived from an EMBL/GenBank/DDBJ whole genome shotgun (WGS) entry which is preliminary data.</text>
</comment>
<evidence type="ECO:0000313" key="1">
    <source>
        <dbReference type="EMBL" id="KAG2604352.1"/>
    </source>
</evidence>
<dbReference type="Proteomes" id="UP000823388">
    <property type="component" value="Chromosome 4N"/>
</dbReference>
<proteinExistence type="predicted"/>
<reference evidence="1" key="1">
    <citation type="submission" date="2020-05" db="EMBL/GenBank/DDBJ databases">
        <title>WGS assembly of Panicum virgatum.</title>
        <authorList>
            <person name="Lovell J.T."/>
            <person name="Jenkins J."/>
            <person name="Shu S."/>
            <person name="Juenger T.E."/>
            <person name="Schmutz J."/>
        </authorList>
    </citation>
    <scope>NUCLEOTIDE SEQUENCE</scope>
    <source>
        <strain evidence="1">AP13</strain>
    </source>
</reference>